<evidence type="ECO:0000256" key="1">
    <source>
        <dbReference type="ARBA" id="ARBA00004141"/>
    </source>
</evidence>
<evidence type="ECO:0000256" key="2">
    <source>
        <dbReference type="ARBA" id="ARBA00022692"/>
    </source>
</evidence>
<reference evidence="7 8" key="1">
    <citation type="journal article" date="2021" name="Genome Biol.">
        <title>AFLAP: assembly-free linkage analysis pipeline using k-mers from genome sequencing data.</title>
        <authorList>
            <person name="Fletcher K."/>
            <person name="Zhang L."/>
            <person name="Gil J."/>
            <person name="Han R."/>
            <person name="Cavanaugh K."/>
            <person name="Michelmore R."/>
        </authorList>
    </citation>
    <scope>NUCLEOTIDE SEQUENCE [LARGE SCALE GENOMIC DNA]</scope>
    <source>
        <strain evidence="7 8">SF5</strain>
    </source>
</reference>
<dbReference type="OrthoDB" id="408493at2759"/>
<evidence type="ECO:0000256" key="3">
    <source>
        <dbReference type="ARBA" id="ARBA00022989"/>
    </source>
</evidence>
<name>A0A976FIK1_BRELC</name>
<comment type="caution">
    <text evidence="7">The sequence shown here is derived from an EMBL/GenBank/DDBJ whole genome shotgun (WGS) entry which is preliminary data.</text>
</comment>
<feature type="transmembrane region" description="Helical" evidence="5">
    <location>
        <begin position="203"/>
        <end position="223"/>
    </location>
</feature>
<evidence type="ECO:0000313" key="7">
    <source>
        <dbReference type="EMBL" id="TDH67482.1"/>
    </source>
</evidence>
<keyword evidence="3 5" id="KW-1133">Transmembrane helix</keyword>
<feature type="transmembrane region" description="Helical" evidence="5">
    <location>
        <begin position="279"/>
        <end position="298"/>
    </location>
</feature>
<dbReference type="InterPro" id="IPR007271">
    <property type="entry name" value="Nuc_sug_transpt"/>
</dbReference>
<comment type="subcellular location">
    <subcellularLocation>
        <location evidence="1">Membrane</location>
        <topology evidence="1">Multi-pass membrane protein</topology>
    </subcellularLocation>
</comment>
<evidence type="ECO:0000313" key="8">
    <source>
        <dbReference type="Proteomes" id="UP000294530"/>
    </source>
</evidence>
<reference evidence="7" key="2">
    <citation type="submission" date="2021-07" db="EMBL/GenBank/DDBJ databases">
        <authorList>
            <person name="Fletcher K."/>
        </authorList>
    </citation>
    <scope>NUCLEOTIDE SEQUENCE</scope>
    <source>
        <strain evidence="7">SF5</strain>
    </source>
</reference>
<evidence type="ECO:0000256" key="5">
    <source>
        <dbReference type="SAM" id="Phobius"/>
    </source>
</evidence>
<evidence type="ECO:0008006" key="9">
    <source>
        <dbReference type="Google" id="ProtNLM"/>
    </source>
</evidence>
<keyword evidence="8" id="KW-1185">Reference proteome</keyword>
<dbReference type="AlphaFoldDB" id="A0A976FIK1"/>
<accession>A0A976FIK1</accession>
<dbReference type="PANTHER" id="PTHR10231">
    <property type="entry name" value="NUCLEOTIDE-SUGAR TRANSMEMBRANE TRANSPORTER"/>
    <property type="match status" value="1"/>
</dbReference>
<dbReference type="Proteomes" id="UP000294530">
    <property type="component" value="Unassembled WGS sequence"/>
</dbReference>
<proteinExistence type="predicted"/>
<organism evidence="7 8">
    <name type="scientific">Bremia lactucae</name>
    <name type="common">Lettuce downy mildew</name>
    <dbReference type="NCBI Taxonomy" id="4779"/>
    <lineage>
        <taxon>Eukaryota</taxon>
        <taxon>Sar</taxon>
        <taxon>Stramenopiles</taxon>
        <taxon>Oomycota</taxon>
        <taxon>Peronosporomycetes</taxon>
        <taxon>Peronosporales</taxon>
        <taxon>Peronosporaceae</taxon>
        <taxon>Bremia</taxon>
    </lineage>
</organism>
<feature type="transmembrane region" description="Helical" evidence="5">
    <location>
        <begin position="141"/>
        <end position="158"/>
    </location>
</feature>
<protein>
    <recommendedName>
        <fullName evidence="9">Nucleotide-sugar transporter</fullName>
    </recommendedName>
</protein>
<dbReference type="RefSeq" id="XP_067816981.1">
    <property type="nucleotide sequence ID" value="XM_067961485.1"/>
</dbReference>
<dbReference type="GO" id="GO:0000139">
    <property type="term" value="C:Golgi membrane"/>
    <property type="evidence" value="ECO:0007669"/>
    <property type="project" value="InterPro"/>
</dbReference>
<feature type="transmembrane region" description="Helical" evidence="5">
    <location>
        <begin position="304"/>
        <end position="323"/>
    </location>
</feature>
<evidence type="ECO:0000256" key="4">
    <source>
        <dbReference type="ARBA" id="ARBA00023136"/>
    </source>
</evidence>
<feature type="transmembrane region" description="Helical" evidence="5">
    <location>
        <begin position="15"/>
        <end position="36"/>
    </location>
</feature>
<sequence>MTGCTPVNAATPSTVKTGCVAMALLAIQYGLQPMIYKKFVGECNNRSLLVIACEVCKLLLSLLSLRFTGTLRKVVKTWSLHDSIMASGFPACTYAVQNVLIQTAYQHLPSFVFNLINQTKLISTALFLYILVGTRFSMQQFFAMLLLLSAAVLLSIAKDGGANDASAIPIKLGLVPVLLASMLSGLGSALIQRSMQQTKRNSALVTMELSVYGSLFLVLPAIWSTINKTPVLESPATNFFINGLEGCNYFTLIPVMSNAVGGLLVSTVTKYVGGVHKSFALICGIAFAAFVESYTYGTVLPDEVFVAAGLVTMSTIIYFKYPYVKWDEKVKKK</sequence>
<feature type="transmembrane region" description="Helical" evidence="5">
    <location>
        <begin position="111"/>
        <end position="132"/>
    </location>
</feature>
<keyword evidence="4 5" id="KW-0472">Membrane</keyword>
<feature type="transmembrane region" description="Helical" evidence="5">
    <location>
        <begin position="249"/>
        <end position="272"/>
    </location>
</feature>
<dbReference type="GeneID" id="94347156"/>
<dbReference type="Pfam" id="PF04142">
    <property type="entry name" value="Nuc_sug_transp"/>
    <property type="match status" value="1"/>
</dbReference>
<dbReference type="EMBL" id="SHOA02000198">
    <property type="protein sequence ID" value="TDH67482.1"/>
    <property type="molecule type" value="Genomic_DNA"/>
</dbReference>
<feature type="transmembrane region" description="Helical" evidence="5">
    <location>
        <begin position="170"/>
        <end position="191"/>
    </location>
</feature>
<dbReference type="KEGG" id="blac:94347156"/>
<dbReference type="GO" id="GO:0015165">
    <property type="term" value="F:pyrimidine nucleotide-sugar transmembrane transporter activity"/>
    <property type="evidence" value="ECO:0007669"/>
    <property type="project" value="InterPro"/>
</dbReference>
<dbReference type="InterPro" id="IPR037185">
    <property type="entry name" value="EmrE-like"/>
</dbReference>
<evidence type="ECO:0000313" key="6">
    <source>
        <dbReference type="EMBL" id="TDH67308.1"/>
    </source>
</evidence>
<keyword evidence="2 5" id="KW-0812">Transmembrane</keyword>
<dbReference type="EMBL" id="SHOA02000198">
    <property type="protein sequence ID" value="TDH67308.1"/>
    <property type="molecule type" value="Genomic_DNA"/>
</dbReference>
<dbReference type="SUPFAM" id="SSF103481">
    <property type="entry name" value="Multidrug resistance efflux transporter EmrE"/>
    <property type="match status" value="1"/>
</dbReference>
<gene>
    <name evidence="7" type="ORF">CCR75_003389</name>
    <name evidence="6" type="ORF">CCR75_007139</name>
</gene>